<dbReference type="SMART" id="SM00869">
    <property type="entry name" value="Autotransporter"/>
    <property type="match status" value="1"/>
</dbReference>
<dbReference type="PANTHER" id="PTHR35037:SF3">
    <property type="entry name" value="C-TERMINAL REGION OF AIDA-LIKE PROTEIN"/>
    <property type="match status" value="1"/>
</dbReference>
<keyword evidence="1" id="KW-0812">Transmembrane</keyword>
<dbReference type="InterPro" id="IPR011050">
    <property type="entry name" value="Pectin_lyase_fold/virulence"/>
</dbReference>
<dbReference type="KEGG" id="och:CES85_3757"/>
<evidence type="ECO:0000259" key="2">
    <source>
        <dbReference type="PROSITE" id="PS51208"/>
    </source>
</evidence>
<dbReference type="SUPFAM" id="SSF51126">
    <property type="entry name" value="Pectin lyase-like"/>
    <property type="match status" value="1"/>
</dbReference>
<dbReference type="InterPro" id="IPR006315">
    <property type="entry name" value="OM_autotransptr_brl_dom"/>
</dbReference>
<dbReference type="Pfam" id="PF03797">
    <property type="entry name" value="Autotransporter"/>
    <property type="match status" value="1"/>
</dbReference>
<dbReference type="InterPro" id="IPR043990">
    <property type="entry name" value="AC_1"/>
</dbReference>
<keyword evidence="1" id="KW-1133">Transmembrane helix</keyword>
<protein>
    <submittedName>
        <fullName evidence="3">Outer membrane autotransporter barrel domain protein</fullName>
    </submittedName>
</protein>
<dbReference type="CDD" id="cd01344">
    <property type="entry name" value="PL2_Passenger_AT"/>
    <property type="match status" value="1"/>
</dbReference>
<dbReference type="NCBIfam" id="TIGR01414">
    <property type="entry name" value="autotrans_barl"/>
    <property type="match status" value="1"/>
</dbReference>
<keyword evidence="3" id="KW-0614">Plasmid</keyword>
<dbReference type="InterPro" id="IPR012332">
    <property type="entry name" value="Autotransporter_pectin_lyase_C"/>
</dbReference>
<reference evidence="3 4" key="1">
    <citation type="submission" date="2017-07" db="EMBL/GenBank/DDBJ databases">
        <title>Phylogenetic study on the rhizospheric bacterium Ochrobactrum sp. A44.</title>
        <authorList>
            <person name="Krzyzanowska D.M."/>
            <person name="Ossowicki A."/>
            <person name="Rajewska M."/>
            <person name="Maciag T."/>
            <person name="Kaczynski Z."/>
            <person name="Czerwicka M."/>
            <person name="Jafra S."/>
        </authorList>
    </citation>
    <scope>NUCLEOTIDE SEQUENCE [LARGE SCALE GENOMIC DNA]</scope>
    <source>
        <strain evidence="3 4">A44</strain>
        <plasmid evidence="3 4">unnamed1</plasmid>
    </source>
</reference>
<dbReference type="InterPro" id="IPR005546">
    <property type="entry name" value="Autotransporte_beta"/>
</dbReference>
<dbReference type="AlphaFoldDB" id="A0A248UM32"/>
<dbReference type="Gene3D" id="2.160.20.20">
    <property type="match status" value="1"/>
</dbReference>
<geneLocation type="plasmid" evidence="3 4">
    <name>unnamed1</name>
</geneLocation>
<organism evidence="3 4">
    <name type="scientific">Ochrobactrum quorumnocens</name>
    <dbReference type="NCBI Taxonomy" id="271865"/>
    <lineage>
        <taxon>Bacteria</taxon>
        <taxon>Pseudomonadati</taxon>
        <taxon>Pseudomonadota</taxon>
        <taxon>Alphaproteobacteria</taxon>
        <taxon>Hyphomicrobiales</taxon>
        <taxon>Brucellaceae</taxon>
        <taxon>Brucella/Ochrobactrum group</taxon>
        <taxon>Ochrobactrum</taxon>
    </lineage>
</organism>
<sequence>MTKWRGRVASVAGLYGSVAIITAAASVSTVLAPSWTGIADRAWAACTVQPDSSYLCSGASAGEVITNSTPLTIIADSTFIADNPAGEGIYISSTNGGIGFTQQSGSKITGASTGVFVDADIPGSVDLEISGDVSGNGDAAIWAINRTTATDVSVTQKAGSTITGYTHGIRVDNYGTGSSNVTTSGTIVQTQTGAGNFDTYGVYAYNASSATDITLIQTAGSISANWFGMYGNNRGTGSTKIVSLGDVTAVERAGLYAYNTSTAKNIVIEKTAGMAKGGTYGIFADNDGTGSTTVAVAGTVTASGTYGVFSRNGSRATDLTVNQTGGTITGPSYGIYALNRGTGATTVTVAGNVTGTNGYGIAAYGEASTTDVTVQQTLGSIEGKTGVLLSNYGSGASLVSVADKVRGGAGAGIQTLAANGATINIAQTATLSATSGIAIRDGGVAGNPIASDTVGGNVIVNSAGLVTGDAILGLGDDTFNLAGGTYTGNIYGDDRDEPQSSDGIANHEGNDTFNWTGGNLVGGFYGQDGSDTATVSASSYDGSQVLDGGDDTSVVDGMIDTLTLKGVTATANGGKITNWEIVTLDQSNLSIDDGAWHVGEPNEGTTGVNLTNGSTLDGMASLDFDGNMTIDSTSMFIGTGDGSGVYSFSGDVTNAGTITTVDDAVGDVVIIGGNYTGNGGQMLFDVVLGDDSSKTDMVVINGDTSGTTNVGVNNVGGTGAQTNEGIRIVEVNGASNGSFSLLGDYSVGGKQAVVAGAYAYQLYKGGTSTPTDGNWYLRSQLKPTDPETPLYQAGVPTYEAYPQALLGLNGVPTLQQRVGNRFWAGNGNKVIAQGADPVGSPYAAPEEAGVAIEGNGVWGRIEGAHNSIEPRFSTSGTDYDQNVFKLQAGIDGLLSETESGKLIGGITVHYTHGKTDTSSVYGDGEISTHGYGLGGTLTWYGENGFYLDGQGQVTWYKSDLDSVLANANLADGNKGFGYTLSLEGGKRFAIDPAWSVTPQAQLVYSNVDFDAFTDPFGARVSLDRGESLQGRLGLTLDHENSWQNDNGLLNRTHVYGIANLYYEFLEGTKVDVDGVSFASRKDRVWGGLGVGGTYNWDNDKYSIYGEGLINTSLNNFGNSYSVKGTVGFRMKW</sequence>
<dbReference type="InterPro" id="IPR036709">
    <property type="entry name" value="Autotransporte_beta_dom_sf"/>
</dbReference>
<dbReference type="SUPFAM" id="SSF103515">
    <property type="entry name" value="Autotransporter"/>
    <property type="match status" value="1"/>
</dbReference>
<dbReference type="Pfam" id="PF18883">
    <property type="entry name" value="AC_1"/>
    <property type="match status" value="1"/>
</dbReference>
<dbReference type="PROSITE" id="PS51208">
    <property type="entry name" value="AUTOTRANSPORTER"/>
    <property type="match status" value="1"/>
</dbReference>
<dbReference type="PANTHER" id="PTHR35037">
    <property type="entry name" value="C-TERMINAL REGION OF AIDA-LIKE PROTEIN"/>
    <property type="match status" value="1"/>
</dbReference>
<proteinExistence type="predicted"/>
<dbReference type="Proteomes" id="UP000215256">
    <property type="component" value="Plasmid unnamed1"/>
</dbReference>
<keyword evidence="1" id="KW-0472">Membrane</keyword>
<evidence type="ECO:0000256" key="1">
    <source>
        <dbReference type="SAM" id="Phobius"/>
    </source>
</evidence>
<evidence type="ECO:0000313" key="4">
    <source>
        <dbReference type="Proteomes" id="UP000215256"/>
    </source>
</evidence>
<dbReference type="EMBL" id="CP022605">
    <property type="protein sequence ID" value="ASV87738.1"/>
    <property type="molecule type" value="Genomic_DNA"/>
</dbReference>
<dbReference type="GO" id="GO:0019867">
    <property type="term" value="C:outer membrane"/>
    <property type="evidence" value="ECO:0007669"/>
    <property type="project" value="InterPro"/>
</dbReference>
<accession>A0A248UM32</accession>
<feature type="domain" description="Autotransporter" evidence="2">
    <location>
        <begin position="850"/>
        <end position="1132"/>
    </location>
</feature>
<dbReference type="Gene3D" id="2.40.128.130">
    <property type="entry name" value="Autotransporter beta-domain"/>
    <property type="match status" value="1"/>
</dbReference>
<feature type="transmembrane region" description="Helical" evidence="1">
    <location>
        <begin position="12"/>
        <end position="32"/>
    </location>
</feature>
<gene>
    <name evidence="3" type="ORF">CES85_3757</name>
</gene>
<dbReference type="InterPro" id="IPR051551">
    <property type="entry name" value="Autotransporter_adhesion"/>
</dbReference>
<evidence type="ECO:0000313" key="3">
    <source>
        <dbReference type="EMBL" id="ASV87738.1"/>
    </source>
</evidence>
<name>A0A248UM32_9HYPH</name>
<dbReference type="RefSeq" id="WP_244923353.1">
    <property type="nucleotide sequence ID" value="NZ_CP022605.1"/>
</dbReference>